<dbReference type="CDD" id="cd03216">
    <property type="entry name" value="ABC_Carb_Monos_I"/>
    <property type="match status" value="1"/>
</dbReference>
<dbReference type="InterPro" id="IPR050107">
    <property type="entry name" value="ABC_carbohydrate_import_ATPase"/>
</dbReference>
<keyword evidence="6" id="KW-0547">Nucleotide-binding</keyword>
<dbReference type="CDD" id="cd03215">
    <property type="entry name" value="ABC_Carb_Monos_II"/>
    <property type="match status" value="1"/>
</dbReference>
<keyword evidence="3" id="KW-1003">Cell membrane</keyword>
<dbReference type="GO" id="GO:0016887">
    <property type="term" value="F:ATP hydrolysis activity"/>
    <property type="evidence" value="ECO:0007669"/>
    <property type="project" value="InterPro"/>
</dbReference>
<evidence type="ECO:0000256" key="4">
    <source>
        <dbReference type="ARBA" id="ARBA00022597"/>
    </source>
</evidence>
<dbReference type="PROSITE" id="PS50893">
    <property type="entry name" value="ABC_TRANSPORTER_2"/>
    <property type="match status" value="2"/>
</dbReference>
<comment type="subcellular location">
    <subcellularLocation>
        <location evidence="1">Cell membrane</location>
        <topology evidence="1">Peripheral membrane protein</topology>
    </subcellularLocation>
</comment>
<keyword evidence="8" id="KW-1278">Translocase</keyword>
<evidence type="ECO:0000256" key="9">
    <source>
        <dbReference type="ARBA" id="ARBA00023136"/>
    </source>
</evidence>
<keyword evidence="5" id="KW-0677">Repeat</keyword>
<keyword evidence="12" id="KW-1185">Reference proteome</keyword>
<dbReference type="PANTHER" id="PTHR43790">
    <property type="entry name" value="CARBOHYDRATE TRANSPORT ATP-BINDING PROTEIN MG119-RELATED"/>
    <property type="match status" value="1"/>
</dbReference>
<dbReference type="STRING" id="1548208.AXK12_01890"/>
<organism evidence="11 12">
    <name type="scientific">Cephaloticoccus capnophilus</name>
    <dbReference type="NCBI Taxonomy" id="1548208"/>
    <lineage>
        <taxon>Bacteria</taxon>
        <taxon>Pseudomonadati</taxon>
        <taxon>Verrucomicrobiota</taxon>
        <taxon>Opitutia</taxon>
        <taxon>Opitutales</taxon>
        <taxon>Opitutaceae</taxon>
        <taxon>Cephaloticoccus</taxon>
    </lineage>
</organism>
<evidence type="ECO:0000256" key="1">
    <source>
        <dbReference type="ARBA" id="ARBA00004202"/>
    </source>
</evidence>
<evidence type="ECO:0000313" key="11">
    <source>
        <dbReference type="EMBL" id="KXU37378.1"/>
    </source>
</evidence>
<dbReference type="Pfam" id="PF00005">
    <property type="entry name" value="ABC_tran"/>
    <property type="match status" value="2"/>
</dbReference>
<dbReference type="Gene3D" id="3.40.50.300">
    <property type="entry name" value="P-loop containing nucleotide triphosphate hydrolases"/>
    <property type="match status" value="2"/>
</dbReference>
<evidence type="ECO:0000259" key="10">
    <source>
        <dbReference type="PROSITE" id="PS50893"/>
    </source>
</evidence>
<accession>A0A139SS41</accession>
<feature type="domain" description="ABC transporter" evidence="10">
    <location>
        <begin position="245"/>
        <end position="489"/>
    </location>
</feature>
<dbReference type="AlphaFoldDB" id="A0A139SS41"/>
<comment type="caution">
    <text evidence="11">The sequence shown here is derived from an EMBL/GenBank/DDBJ whole genome shotgun (WGS) entry which is preliminary data.</text>
</comment>
<evidence type="ECO:0000256" key="6">
    <source>
        <dbReference type="ARBA" id="ARBA00022741"/>
    </source>
</evidence>
<dbReference type="Proteomes" id="UP000071392">
    <property type="component" value="Unassembled WGS sequence"/>
</dbReference>
<dbReference type="InterPro" id="IPR027417">
    <property type="entry name" value="P-loop_NTPase"/>
</dbReference>
<dbReference type="SUPFAM" id="SSF52540">
    <property type="entry name" value="P-loop containing nucleoside triphosphate hydrolases"/>
    <property type="match status" value="2"/>
</dbReference>
<keyword evidence="2" id="KW-0813">Transport</keyword>
<reference evidence="11 12" key="1">
    <citation type="submission" date="2016-02" db="EMBL/GenBank/DDBJ databases">
        <authorList>
            <person name="Wen L."/>
            <person name="He K."/>
            <person name="Yang H."/>
        </authorList>
    </citation>
    <scope>NUCLEOTIDE SEQUENCE [LARGE SCALE GENOMIC DNA]</scope>
    <source>
        <strain evidence="11 12">CV41</strain>
    </source>
</reference>
<dbReference type="InterPro" id="IPR017871">
    <property type="entry name" value="ABC_transporter-like_CS"/>
</dbReference>
<dbReference type="EMBL" id="LSZP01000009">
    <property type="protein sequence ID" value="KXU37378.1"/>
    <property type="molecule type" value="Genomic_DNA"/>
</dbReference>
<evidence type="ECO:0000256" key="8">
    <source>
        <dbReference type="ARBA" id="ARBA00022967"/>
    </source>
</evidence>
<evidence type="ECO:0000256" key="3">
    <source>
        <dbReference type="ARBA" id="ARBA00022475"/>
    </source>
</evidence>
<protein>
    <recommendedName>
        <fullName evidence="10">ABC transporter domain-containing protein</fullName>
    </recommendedName>
</protein>
<dbReference type="InterPro" id="IPR003439">
    <property type="entry name" value="ABC_transporter-like_ATP-bd"/>
</dbReference>
<keyword evidence="9" id="KW-0472">Membrane</keyword>
<gene>
    <name evidence="11" type="ORF">AXK12_01890</name>
</gene>
<evidence type="ECO:0000256" key="2">
    <source>
        <dbReference type="ARBA" id="ARBA00022448"/>
    </source>
</evidence>
<feature type="domain" description="ABC transporter" evidence="10">
    <location>
        <begin position="13"/>
        <end position="249"/>
    </location>
</feature>
<keyword evidence="4" id="KW-0762">Sugar transport</keyword>
<proteinExistence type="predicted"/>
<evidence type="ECO:0000256" key="7">
    <source>
        <dbReference type="ARBA" id="ARBA00022840"/>
    </source>
</evidence>
<name>A0A139SS41_9BACT</name>
<keyword evidence="7" id="KW-0067">ATP-binding</keyword>
<evidence type="ECO:0000256" key="5">
    <source>
        <dbReference type="ARBA" id="ARBA00022737"/>
    </source>
</evidence>
<dbReference type="SMART" id="SM00382">
    <property type="entry name" value="AAA"/>
    <property type="match status" value="2"/>
</dbReference>
<dbReference type="PROSITE" id="PS00211">
    <property type="entry name" value="ABC_TRANSPORTER_1"/>
    <property type="match status" value="1"/>
</dbReference>
<dbReference type="GO" id="GO:0005524">
    <property type="term" value="F:ATP binding"/>
    <property type="evidence" value="ECO:0007669"/>
    <property type="project" value="UniProtKB-KW"/>
</dbReference>
<dbReference type="InterPro" id="IPR003593">
    <property type="entry name" value="AAA+_ATPase"/>
</dbReference>
<dbReference type="GO" id="GO:0005886">
    <property type="term" value="C:plasma membrane"/>
    <property type="evidence" value="ECO:0007669"/>
    <property type="project" value="UniProtKB-SubCell"/>
</dbReference>
<evidence type="ECO:0000313" key="12">
    <source>
        <dbReference type="Proteomes" id="UP000071392"/>
    </source>
</evidence>
<sequence length="490" mass="52893">MQQPATAPMSLRLKLTGIKKAFGATRALDGVSLEIGEAEVHALIGENGAGKSTLMKVLSGVIQPDAGTMQLEGHAYAPADTLDARRHGVAMIYQELSLAPHLNVWENIGLGALPNRGGWIDRPAARQRAREALARLAHEHLDLERAVADFSIAEQQIIEIARALLSNPRVLIMDEPTSSLTQADTRKLFEVIAQLRASGVSIIYISHFLEEVREVAQRYTVLKDGRTVGSGVMADTPQSEILRMMVDRDVSELYPQRSAKLGPPRFTLEGAGGPLTVHEGEILGIAGLIGAGRTELLRANFGLDPSAHVKGRPNPRKRWRERVGFLSENRKEEGLMLVLSLAENIGLTKYPELARAGGYLAPRRLLGMATPWLGTLGIKARASEQAVGDLSGGNQQKVALARLMEHPAEVLLLDEPTRGIDVGSKAQLYQVIARLAEQGKAIVVVSSYLPELFGLCDRIAVMRGGAVVACKPTPEWTEPELMSAAVGVSA</sequence>
<dbReference type="FunFam" id="3.40.50.300:FF:000127">
    <property type="entry name" value="Ribose import ATP-binding protein RbsA"/>
    <property type="match status" value="1"/>
</dbReference>
<dbReference type="PANTHER" id="PTHR43790:SF3">
    <property type="entry name" value="D-ALLOSE IMPORT ATP-BINDING PROTEIN ALSA-RELATED"/>
    <property type="match status" value="1"/>
</dbReference>